<feature type="region of interest" description="Disordered" evidence="1">
    <location>
        <begin position="247"/>
        <end position="274"/>
    </location>
</feature>
<dbReference type="Proteomes" id="UP000765509">
    <property type="component" value="Unassembled WGS sequence"/>
</dbReference>
<gene>
    <name evidence="2" type="ORF">O181_060487</name>
</gene>
<name>A0A9Q3ENN7_9BASI</name>
<protein>
    <submittedName>
        <fullName evidence="2">Uncharacterized protein</fullName>
    </submittedName>
</protein>
<dbReference type="AlphaFoldDB" id="A0A9Q3ENN7"/>
<dbReference type="OrthoDB" id="2517669at2759"/>
<sequence length="317" mass="37095">MTDLSHQDNNQVLMKEAPQVKEWPTFTGKGEYDHISFIKTIDMLQEEYAIPDELITARLNSSFEKSAKRWYHGIRKTNGKNTCSWWKSEIITKWANDAWRYKIENAFENSFFYPDKDKPLTWFLKQVERLNSLYPEMSQKMVHMKILKKCGGELEYALRSRCIEPCSTGEYINALEDIVTRTKIGRTCKKLDIKIPEKPFIKEDKPREPFKPNTPNSNEQRKCHKWGGIGHLANNFLKKAKINEIVEREDHNKKEEEYDSKKDTEEPETSESHEINIINSQINNIDSIYEVLDVNSNLPQVGTSHTSLKSIQDAKLY</sequence>
<evidence type="ECO:0000313" key="2">
    <source>
        <dbReference type="EMBL" id="MBW0520772.1"/>
    </source>
</evidence>
<evidence type="ECO:0000256" key="1">
    <source>
        <dbReference type="SAM" id="MobiDB-lite"/>
    </source>
</evidence>
<reference evidence="2" key="1">
    <citation type="submission" date="2021-03" db="EMBL/GenBank/DDBJ databases">
        <title>Draft genome sequence of rust myrtle Austropuccinia psidii MF-1, a brazilian biotype.</title>
        <authorList>
            <person name="Quecine M.C."/>
            <person name="Pachon D.M.R."/>
            <person name="Bonatelli M.L."/>
            <person name="Correr F.H."/>
            <person name="Franceschini L.M."/>
            <person name="Leite T.F."/>
            <person name="Margarido G.R.A."/>
            <person name="Almeida C.A."/>
            <person name="Ferrarezi J.A."/>
            <person name="Labate C.A."/>
        </authorList>
    </citation>
    <scope>NUCLEOTIDE SEQUENCE</scope>
    <source>
        <strain evidence="2">MF-1</strain>
    </source>
</reference>
<dbReference type="EMBL" id="AVOT02028323">
    <property type="protein sequence ID" value="MBW0520772.1"/>
    <property type="molecule type" value="Genomic_DNA"/>
</dbReference>
<feature type="region of interest" description="Disordered" evidence="1">
    <location>
        <begin position="202"/>
        <end position="224"/>
    </location>
</feature>
<proteinExistence type="predicted"/>
<accession>A0A9Q3ENN7</accession>
<organism evidence="2 3">
    <name type="scientific">Austropuccinia psidii MF-1</name>
    <dbReference type="NCBI Taxonomy" id="1389203"/>
    <lineage>
        <taxon>Eukaryota</taxon>
        <taxon>Fungi</taxon>
        <taxon>Dikarya</taxon>
        <taxon>Basidiomycota</taxon>
        <taxon>Pucciniomycotina</taxon>
        <taxon>Pucciniomycetes</taxon>
        <taxon>Pucciniales</taxon>
        <taxon>Sphaerophragmiaceae</taxon>
        <taxon>Austropuccinia</taxon>
    </lineage>
</organism>
<comment type="caution">
    <text evidence="2">The sequence shown here is derived from an EMBL/GenBank/DDBJ whole genome shotgun (WGS) entry which is preliminary data.</text>
</comment>
<evidence type="ECO:0000313" key="3">
    <source>
        <dbReference type="Proteomes" id="UP000765509"/>
    </source>
</evidence>
<keyword evidence="3" id="KW-1185">Reference proteome</keyword>